<reference evidence="2" key="1">
    <citation type="journal article" date="2014" name="Genome Announc.">
        <title>Complete sequencing and chromosome-scale genome assembly of the industrial progenitor strain P2niaD18 from the penicillin producer Penicillium chrysogenum.</title>
        <authorList>
            <person name="Specht T."/>
            <person name="Dahlmann T.A."/>
            <person name="Zadra I."/>
            <person name="Kurnsteiner H."/>
            <person name="Kuck U."/>
        </authorList>
    </citation>
    <scope>NUCLEOTIDE SEQUENCE [LARGE SCALE GENOMIC DNA]</scope>
    <source>
        <strain evidence="2">P2niaD18</strain>
    </source>
</reference>
<dbReference type="EMBL" id="CM002800">
    <property type="protein sequence ID" value="KZN84622.1"/>
    <property type="molecule type" value="Genomic_DNA"/>
</dbReference>
<dbReference type="Proteomes" id="UP000076449">
    <property type="component" value="Chromosome III"/>
</dbReference>
<evidence type="ECO:0000313" key="2">
    <source>
        <dbReference type="EMBL" id="KZN84622.1"/>
    </source>
</evidence>
<name>A0A167QD99_PENCH</name>
<dbReference type="AlphaFoldDB" id="A0A167QD99"/>
<organism evidence="2">
    <name type="scientific">Penicillium chrysogenum</name>
    <name type="common">Penicillium notatum</name>
    <dbReference type="NCBI Taxonomy" id="5076"/>
    <lineage>
        <taxon>Eukaryota</taxon>
        <taxon>Fungi</taxon>
        <taxon>Dikarya</taxon>
        <taxon>Ascomycota</taxon>
        <taxon>Pezizomycotina</taxon>
        <taxon>Eurotiomycetes</taxon>
        <taxon>Eurotiomycetidae</taxon>
        <taxon>Eurotiales</taxon>
        <taxon>Aspergillaceae</taxon>
        <taxon>Penicillium</taxon>
        <taxon>Penicillium chrysogenum species complex</taxon>
    </lineage>
</organism>
<gene>
    <name evidence="2" type="ORF">EN45_087630</name>
</gene>
<proteinExistence type="predicted"/>
<accession>A0A167QD99</accession>
<protein>
    <submittedName>
        <fullName evidence="2">Uncharacterized protein</fullName>
    </submittedName>
</protein>
<evidence type="ECO:0000256" key="1">
    <source>
        <dbReference type="SAM" id="MobiDB-lite"/>
    </source>
</evidence>
<sequence length="294" mass="33236">MGRHSEANSPVNSSPPLSPGMSSTSATEFVDQSDFEYHVLKEIRSASESQVLVFTDINPSWGEQIVDLINETDDGYSTRKTYDSLTKVLRIKVMPTELHDCCQSWWRLSEINLRRIGDLTDDEQAQLDVLVGATLPFVGGPYRSSRKEPDLFVRSIYDRLPSFVIETGWSESWGALMDDMNLLLVGGNGDIRAVAIIKWKLNRRTRVVSGFVELYVRDRQGMPVRRQSEDIFPAPTETTTPQRLDLSRQKAFGPSLLPDPARAQPPNDMVYLEVEDLRTVARRALDRMSLFPAV</sequence>
<feature type="region of interest" description="Disordered" evidence="1">
    <location>
        <begin position="1"/>
        <end position="25"/>
    </location>
</feature>